<dbReference type="PANTHER" id="PTHR10644">
    <property type="entry name" value="DNA REPAIR/RNA PROCESSING CPSF FAMILY"/>
    <property type="match status" value="1"/>
</dbReference>
<dbReference type="Proteomes" id="UP000664534">
    <property type="component" value="Unassembled WGS sequence"/>
</dbReference>
<reference evidence="2" key="1">
    <citation type="submission" date="2021-03" db="EMBL/GenBank/DDBJ databases">
        <authorList>
            <person name="Tagirdzhanova G."/>
        </authorList>
    </citation>
    <scope>NUCLEOTIDE SEQUENCE</scope>
</reference>
<comment type="caution">
    <text evidence="2">The sequence shown here is derived from an EMBL/GenBank/DDBJ whole genome shotgun (WGS) entry which is preliminary data.</text>
</comment>
<gene>
    <name evidence="2" type="ORF">IMSHALPRED_010622</name>
</gene>
<dbReference type="Gene3D" id="2.130.10.10">
    <property type="entry name" value="YVTN repeat-like/Quinoprotein amine dehydrogenase"/>
    <property type="match status" value="2"/>
</dbReference>
<dbReference type="OrthoDB" id="20774at2759"/>
<dbReference type="InterPro" id="IPR050358">
    <property type="entry name" value="RSE1/DDB1/CFT1"/>
</dbReference>
<evidence type="ECO:0000259" key="1">
    <source>
        <dbReference type="Pfam" id="PF10433"/>
    </source>
</evidence>
<proteinExistence type="predicted"/>
<dbReference type="Pfam" id="PF10433">
    <property type="entry name" value="Beta-prop_RSE1_1st"/>
    <property type="match status" value="1"/>
</dbReference>
<organism evidence="2 3">
    <name type="scientific">Imshaugia aleurites</name>
    <dbReference type="NCBI Taxonomy" id="172621"/>
    <lineage>
        <taxon>Eukaryota</taxon>
        <taxon>Fungi</taxon>
        <taxon>Dikarya</taxon>
        <taxon>Ascomycota</taxon>
        <taxon>Pezizomycotina</taxon>
        <taxon>Lecanoromycetes</taxon>
        <taxon>OSLEUM clade</taxon>
        <taxon>Lecanoromycetidae</taxon>
        <taxon>Lecanorales</taxon>
        <taxon>Lecanorineae</taxon>
        <taxon>Parmeliaceae</taxon>
        <taxon>Imshaugia</taxon>
    </lineage>
</organism>
<evidence type="ECO:0000313" key="3">
    <source>
        <dbReference type="Proteomes" id="UP000664534"/>
    </source>
</evidence>
<keyword evidence="3" id="KW-1185">Reference proteome</keyword>
<dbReference type="InterPro" id="IPR015943">
    <property type="entry name" value="WD40/YVTN_repeat-like_dom_sf"/>
</dbReference>
<name>A0A8H3EX49_9LECA</name>
<dbReference type="SUPFAM" id="SSF101908">
    <property type="entry name" value="Putative isomerase YbhE"/>
    <property type="match status" value="1"/>
</dbReference>
<protein>
    <recommendedName>
        <fullName evidence="1">RSE1/DDB1/CPSF1 first beta-propeller domain-containing protein</fullName>
    </recommendedName>
</protein>
<feature type="domain" description="RSE1/DDB1/CPSF1 first beta-propeller" evidence="1">
    <location>
        <begin position="60"/>
        <end position="461"/>
    </location>
</feature>
<dbReference type="InterPro" id="IPR018846">
    <property type="entry name" value="Beta-prop_RSE1/DDB1/CPSF1_1st"/>
</dbReference>
<dbReference type="EMBL" id="CAJPDT010000009">
    <property type="protein sequence ID" value="CAF9911893.1"/>
    <property type="molecule type" value="Genomic_DNA"/>
</dbReference>
<accession>A0A8H3EX49</accession>
<sequence>MSVQTTVLENGRWVTRSVDPYHVRAQNTETPRQRQSQPSFSLPRIPSSAILTKTLVRSSVINRIIPARIRHETKNDVLFISANSITIKEAKGDYALEKIATKSDFDSAIKSARIIGERRQLTKHDDSYSMVEKADNWVDFLDEGDLQGSATFCPRELPPHILVLALESNRLVFLCAVSGKSEHLELFWSQKALPAPTSPLQGLGELIAVDPKSRAMAVAAHEGRAYIYLLKSMNEMKAEFTETSRLEPIKEEKLILLDGKILKMEFLHPPENEASRIILLLVVAGDRKSHLICYDWNADVPLHQSQLRPNKMLLHPDEQLPLLLIPLTRNAAFILVCEKRMVLIKDILTGSFQRFFHYLAAEQEPQEPGVSNRRPVWVQWARPMRSKERRPLEDYIILCREDGIVQYMVIDPGIKQMIDSNHNVGRLGVNINTSFAAVDLGVNTSDLLIAGGDESDGGLWDVPPRKYPNQQGTIPNWTPINDFAVDAAYGASKRQQRLFACSGRGIHGAISELRYGVEASTKISTVDDVGDELKNGVLGVWAGVLAIWALHGFYGHMGEKLGEHDHLKDVTYVILSQPLRTQLLRVWLEQDLKPDVELIIGDIGLDLNARTVAVGRTTQGLTIQITESSLRATSLPCPKEKIKTENTEEEMPDQTQLDAERQPRYTYQFDDSRILAACIHTAVDNIITVLAIQRDEEIYLELGSFATEYQPLDQRIPIHAQPSCLSLLAFENRILVLVGTLAGELEIYALGDIDFRILTAGTIIRHAFAGPFGICDSIATIARATEAGWQPLLVCGLRDGTVEILELTRGVDTYHLSLYEKLAFGHTSVTVHKDATANRVIIHCENTLCTLEYPSKDNEAPAIVLDLWITDPCKRSLHQGKISAISQVVDSWLPGKRPGFTAESFVCINGHSLHTVSLDPQPSMVPRRLELGGSPVRVLYSVHLDKLIVLHNKFEVLRDARRIRGQPNVPGRRALRPMISFLDSDSDAVLVAKHDPDAMDTDHEAKPNVHQALNIVQCKLGENFFGITEWFPEVGEKYHMLVINSALTRAGEPAGRLLFFEITKDQPPNLVTKKVIDMNAPVYSVAAYPDKSLVYCCGNDLCVQSLGAADNSRFILHHPVKIAMRSPARHISVKEPYIYVSSSRESLSVYRYDGGQLVYQFGDQSARCGLHHLQLPSQSLVLASDMSSTVVGLWQPPERRIDNAMTTVFEAVLPQSITRLRRITRPIWSRSDHEFRGSNLEKLCGSSILGDETILGSSADGTLTQMSILSSPEWRLLRFIQNMAERHPSICPFHPGNPHKRHIEPSGARPHYMHINGDILERVVDRGGERMLDEMLDVEPDRESHTDFGSKEERRERFEELVKDILKDVVGGEVLGSVVLWLRYQLRNAL</sequence>
<evidence type="ECO:0000313" key="2">
    <source>
        <dbReference type="EMBL" id="CAF9911893.1"/>
    </source>
</evidence>